<dbReference type="InterPro" id="IPR041233">
    <property type="entry name" value="Melibiase_C"/>
</dbReference>
<sequence>MRVLSLALLLSSLAVCGCCGNLSAAPKPPLAAIHSGGDALARAPYMGWTTWNLQDVHLPQYNNKHWLNATNVRAQADLMHRLLQPHGYDYVNIDSGWAGPYDMYGRPLPDLKKFPGGIAALARDFHKRGQKIGIYWIPGVQRSVYENNPPIYGTKYHVRDIVAQPPVAGNAFGDWHMKIDFHKPGAQEFIDSITRLFASWGIDYLKLDGVGPGSDSEVDSRDDVRAYSEGLRKTGRPIWLEVSWRLDHQHAAFWQKYAQGRRINDDIDSLTPKITGWSQIMKRFQEAPLWSEDAGPGKGWNDFDSLPIGNGSMDGLTESERRLVMTFWAINCAPLYNGDDLSKLDSFGLKLLTNDEVIALDQAAHPAVPMVGGAHQVWRADNGDGSYTVALLNLGAEPATVAADWSFLGLASVQPVRDLWSYTDLGPQRNKFQAMLPPHSARLIRVGRPSAVSQRTPLAISGLKASSRYGGVQLSWNASASASRYIVRRSRSAHSGFQVLNARVTQTGYLDRPAADSAPYYYQIAAANGAGASAMSQPVGAAPAREEHDRVISIDFTGDAIAMDQDEVAGVVPAMHWNTAPCRYGGLPLVDSAGYSSGAWVQYDAGGTFATPIPDTAGGNRMMRGYLETYGHDTTKITVSLLPPLLAKYGYDVYVYCDGGNIAATRTGKFTIGDQSVEVTDNAGSFYSGAYAPASASGANYVKFSVAKGDTFTLLATPVSSTDENLRAPINGIQIVPHAR</sequence>
<protein>
    <recommendedName>
        <fullName evidence="5">Alpha-galactosidase</fullName>
        <ecNumber evidence="5">3.2.1.22</ecNumber>
    </recommendedName>
    <alternativeName>
        <fullName evidence="5">Melibiase</fullName>
    </alternativeName>
</protein>
<dbReference type="PANTHER" id="PTHR11452:SF75">
    <property type="entry name" value="ALPHA-GALACTOSIDASE MEL1"/>
    <property type="match status" value="1"/>
</dbReference>
<dbReference type="GO" id="GO:0005975">
    <property type="term" value="P:carbohydrate metabolic process"/>
    <property type="evidence" value="ECO:0007669"/>
    <property type="project" value="InterPro"/>
</dbReference>
<reference evidence="7 8" key="1">
    <citation type="journal article" date="2019" name="Int. J. Syst. Evol. Microbiol.">
        <title>Capsulimonas corticalis gen. nov., sp. nov., an aerobic capsulated bacterium, of a novel bacterial order, Capsulimonadales ord. nov., of the class Armatimonadia of the phylum Armatimonadetes.</title>
        <authorList>
            <person name="Li J."/>
            <person name="Kudo C."/>
            <person name="Tonouchi A."/>
        </authorList>
    </citation>
    <scope>NUCLEOTIDE SEQUENCE [LARGE SCALE GENOMIC DNA]</scope>
    <source>
        <strain evidence="7 8">AX-7</strain>
    </source>
</reference>
<dbReference type="PRINTS" id="PR00740">
    <property type="entry name" value="GLHYDRLASE27"/>
</dbReference>
<organism evidence="7 8">
    <name type="scientific">Capsulimonas corticalis</name>
    <dbReference type="NCBI Taxonomy" id="2219043"/>
    <lineage>
        <taxon>Bacteria</taxon>
        <taxon>Bacillati</taxon>
        <taxon>Armatimonadota</taxon>
        <taxon>Armatimonadia</taxon>
        <taxon>Capsulimonadales</taxon>
        <taxon>Capsulimonadaceae</taxon>
        <taxon>Capsulimonas</taxon>
    </lineage>
</organism>
<dbReference type="InterPro" id="IPR013785">
    <property type="entry name" value="Aldolase_TIM"/>
</dbReference>
<dbReference type="RefSeq" id="WP_165864481.1">
    <property type="nucleotide sequence ID" value="NZ_AP025739.1"/>
</dbReference>
<dbReference type="InterPro" id="IPR017853">
    <property type="entry name" value="GH"/>
</dbReference>
<keyword evidence="5" id="KW-1015">Disulfide bond</keyword>
<dbReference type="PROSITE" id="PS51257">
    <property type="entry name" value="PROKAR_LIPOPROTEIN"/>
    <property type="match status" value="1"/>
</dbReference>
<evidence type="ECO:0000256" key="4">
    <source>
        <dbReference type="ARBA" id="ARBA00023295"/>
    </source>
</evidence>
<dbReference type="EC" id="3.2.1.22" evidence="5"/>
<dbReference type="Gene3D" id="3.20.20.70">
    <property type="entry name" value="Aldolase class I"/>
    <property type="match status" value="1"/>
</dbReference>
<evidence type="ECO:0000256" key="2">
    <source>
        <dbReference type="ARBA" id="ARBA00022729"/>
    </source>
</evidence>
<dbReference type="AlphaFoldDB" id="A0A402D1Z6"/>
<dbReference type="PANTHER" id="PTHR11452">
    <property type="entry name" value="ALPHA-GALACTOSIDASE/ALPHA-N-ACETYLGALACTOSAMINIDASE"/>
    <property type="match status" value="1"/>
</dbReference>
<evidence type="ECO:0000259" key="6">
    <source>
        <dbReference type="Pfam" id="PF17801"/>
    </source>
</evidence>
<dbReference type="SUPFAM" id="SSF51011">
    <property type="entry name" value="Glycosyl hydrolase domain"/>
    <property type="match status" value="1"/>
</dbReference>
<dbReference type="InterPro" id="IPR036116">
    <property type="entry name" value="FN3_sf"/>
</dbReference>
<accession>A0A402D1Z6</accession>
<dbReference type="Proteomes" id="UP000287394">
    <property type="component" value="Chromosome"/>
</dbReference>
<dbReference type="GO" id="GO:0004557">
    <property type="term" value="F:alpha-galactosidase activity"/>
    <property type="evidence" value="ECO:0007669"/>
    <property type="project" value="UniProtKB-EC"/>
</dbReference>
<feature type="domain" description="Alpha galactosidase C-terminal" evidence="6">
    <location>
        <begin position="373"/>
        <end position="446"/>
    </location>
</feature>
<dbReference type="Gene3D" id="2.60.40.1180">
    <property type="entry name" value="Golgi alpha-mannosidase II"/>
    <property type="match status" value="1"/>
</dbReference>
<evidence type="ECO:0000256" key="3">
    <source>
        <dbReference type="ARBA" id="ARBA00022801"/>
    </source>
</evidence>
<evidence type="ECO:0000256" key="5">
    <source>
        <dbReference type="RuleBase" id="RU361168"/>
    </source>
</evidence>
<name>A0A402D1Z6_9BACT</name>
<gene>
    <name evidence="7" type="ORF">CCAX7_21460</name>
</gene>
<keyword evidence="3 5" id="KW-0378">Hydrolase</keyword>
<dbReference type="InterPro" id="IPR013780">
    <property type="entry name" value="Glyco_hydro_b"/>
</dbReference>
<dbReference type="CDD" id="cd14792">
    <property type="entry name" value="GH27"/>
    <property type="match status" value="1"/>
</dbReference>
<evidence type="ECO:0000256" key="1">
    <source>
        <dbReference type="ARBA" id="ARBA00009743"/>
    </source>
</evidence>
<dbReference type="SUPFAM" id="SSF51445">
    <property type="entry name" value="(Trans)glycosidases"/>
    <property type="match status" value="1"/>
</dbReference>
<dbReference type="Pfam" id="PF17801">
    <property type="entry name" value="Melibiase_C"/>
    <property type="match status" value="1"/>
</dbReference>
<keyword evidence="4 5" id="KW-0326">Glycosidase</keyword>
<dbReference type="KEGG" id="ccot:CCAX7_21460"/>
<dbReference type="Gene3D" id="2.60.40.10">
    <property type="entry name" value="Immunoglobulins"/>
    <property type="match status" value="1"/>
</dbReference>
<dbReference type="SUPFAM" id="SSF49265">
    <property type="entry name" value="Fibronectin type III"/>
    <property type="match status" value="1"/>
</dbReference>
<dbReference type="Pfam" id="PF16499">
    <property type="entry name" value="Melibiase_2"/>
    <property type="match status" value="2"/>
</dbReference>
<dbReference type="InterPro" id="IPR002241">
    <property type="entry name" value="Glyco_hydro_27"/>
</dbReference>
<dbReference type="InterPro" id="IPR013783">
    <property type="entry name" value="Ig-like_fold"/>
</dbReference>
<comment type="catalytic activity">
    <reaction evidence="5">
        <text>Hydrolysis of terminal, non-reducing alpha-D-galactose residues in alpha-D-galactosides, including galactose oligosaccharides, galactomannans and galactolipids.</text>
        <dbReference type="EC" id="3.2.1.22"/>
    </reaction>
</comment>
<dbReference type="EMBL" id="AP025739">
    <property type="protein sequence ID" value="BDI30095.1"/>
    <property type="molecule type" value="Genomic_DNA"/>
</dbReference>
<comment type="similarity">
    <text evidence="1 5">Belongs to the glycosyl hydrolase 27 family.</text>
</comment>
<keyword evidence="2" id="KW-0732">Signal</keyword>
<keyword evidence="8" id="KW-1185">Reference proteome</keyword>
<evidence type="ECO:0000313" key="7">
    <source>
        <dbReference type="EMBL" id="BDI30095.1"/>
    </source>
</evidence>
<evidence type="ECO:0000313" key="8">
    <source>
        <dbReference type="Proteomes" id="UP000287394"/>
    </source>
</evidence>
<proteinExistence type="inferred from homology"/>